<dbReference type="PANTHER" id="PTHR33240:SF8">
    <property type="entry name" value="OS03G0439900 PROTEIN"/>
    <property type="match status" value="1"/>
</dbReference>
<accession>A5AHD2</accession>
<dbReference type="Gene3D" id="2.40.70.10">
    <property type="entry name" value="Acid Proteases"/>
    <property type="match status" value="1"/>
</dbReference>
<feature type="domain" description="Retrotransposon gag" evidence="2">
    <location>
        <begin position="79"/>
        <end position="149"/>
    </location>
</feature>
<evidence type="ECO:0000256" key="1">
    <source>
        <dbReference type="SAM" id="MobiDB-lite"/>
    </source>
</evidence>
<dbReference type="PANTHER" id="PTHR33240">
    <property type="entry name" value="OS08G0508500 PROTEIN"/>
    <property type="match status" value="1"/>
</dbReference>
<feature type="compositionally biased region" description="Basic and acidic residues" evidence="1">
    <location>
        <begin position="211"/>
        <end position="237"/>
    </location>
</feature>
<evidence type="ECO:0000259" key="2">
    <source>
        <dbReference type="Pfam" id="PF03732"/>
    </source>
</evidence>
<organism evidence="3">
    <name type="scientific">Vitis vinifera</name>
    <name type="common">Grape</name>
    <dbReference type="NCBI Taxonomy" id="29760"/>
    <lineage>
        <taxon>Eukaryota</taxon>
        <taxon>Viridiplantae</taxon>
        <taxon>Streptophyta</taxon>
        <taxon>Embryophyta</taxon>
        <taxon>Tracheophyta</taxon>
        <taxon>Spermatophyta</taxon>
        <taxon>Magnoliopsida</taxon>
        <taxon>eudicotyledons</taxon>
        <taxon>Gunneridae</taxon>
        <taxon>Pentapetalae</taxon>
        <taxon>rosids</taxon>
        <taxon>Vitales</taxon>
        <taxon>Vitaceae</taxon>
        <taxon>Viteae</taxon>
        <taxon>Vitis</taxon>
    </lineage>
</organism>
<evidence type="ECO:0000313" key="3">
    <source>
        <dbReference type="EMBL" id="CAN73415.1"/>
    </source>
</evidence>
<gene>
    <name evidence="3" type="ORF">VITISV_013267</name>
</gene>
<sequence length="562" mass="63952">MTRWEKPPKRATHRLHQQKARRHALHAFLLSYHSLRAPKGIPRTKILHIQWVQRSLRPYHALSTAHDARYWQRRAVSRPLSWFHRLPPNSVGNFRDLSEAFVGQYLCSARHKQNISTLQNIKMQDNESLREFVKRFGQVVLQVEACSMDVVLQIFKRSICPGTPFFESLAKKPLTTMNDLFRRANKYSMLEDDVRAATQQVLVAGQASRSGMERSAKLPDRPRPSDRRQKGPSRPERPPLTPLSISYEKLLPMIQGLSDFRWPRPLGTDPTKRDHSKRCVFHKEHGHTTEECRCLHYLVVRLIRAGNLKQYLRSDTKGRDAFQNHNSGAPKASAAPKAVINYINGGSSDEEYDSKRKRQKLLRDASVRERINSIRPGLTGGGLRSIDGTIIFPPVDPTPTLQPHRDALILSLEIRDFNMRRILVYPGNSANLVQASVVSHMGHSLTNLENPRRILSGFNGSSTMSLGDIVLPVQVDPITLNVQFSAVQDLSHFNVILGRTWLHYMKVIPSTYHQMVSFLTKDGQIDLYGSQLVARQCYQIARETGTSQEDASLPKSSNAHDQ</sequence>
<dbReference type="CDD" id="cd00303">
    <property type="entry name" value="retropepsin_like"/>
    <property type="match status" value="1"/>
</dbReference>
<feature type="region of interest" description="Disordered" evidence="1">
    <location>
        <begin position="204"/>
        <end position="242"/>
    </location>
</feature>
<dbReference type="InterPro" id="IPR021109">
    <property type="entry name" value="Peptidase_aspartic_dom_sf"/>
</dbReference>
<name>A5AHD2_VITVI</name>
<reference evidence="3" key="1">
    <citation type="journal article" date="2007" name="PLoS ONE">
        <title>The first genome sequence of an elite grapevine cultivar (Pinot noir Vitis vinifera L.): coping with a highly heterozygous genome.</title>
        <authorList>
            <person name="Velasco R."/>
            <person name="Zharkikh A."/>
            <person name="Troggio M."/>
            <person name="Cartwright D.A."/>
            <person name="Cestaro A."/>
            <person name="Pruss D."/>
            <person name="Pindo M."/>
            <person name="FitzGerald L.M."/>
            <person name="Vezzulli S."/>
            <person name="Reid J."/>
            <person name="Malacarne G."/>
            <person name="Iliev D."/>
            <person name="Coppola G."/>
            <person name="Wardell B."/>
            <person name="Micheletti D."/>
            <person name="Macalma T."/>
            <person name="Facci M."/>
            <person name="Mitchell J.T."/>
            <person name="Perazzolli M."/>
            <person name="Eldredge G."/>
            <person name="Gatto P."/>
            <person name="Oyzerski R."/>
            <person name="Moretto M."/>
            <person name="Gutin N."/>
            <person name="Stefanini M."/>
            <person name="Chen Y."/>
            <person name="Segala C."/>
            <person name="Davenport C."/>
            <person name="Dematte L."/>
            <person name="Mraz A."/>
            <person name="Battilana J."/>
            <person name="Stormo K."/>
            <person name="Costa F."/>
            <person name="Tao Q."/>
            <person name="Si-Ammour A."/>
            <person name="Harkins T."/>
            <person name="Lackey A."/>
            <person name="Perbost C."/>
            <person name="Taillon B."/>
            <person name="Stella A."/>
            <person name="Solovyev V."/>
            <person name="Fawcett J.A."/>
            <person name="Sterck L."/>
            <person name="Vandepoele K."/>
            <person name="Grando S.M."/>
            <person name="Toppo S."/>
            <person name="Moser C."/>
            <person name="Lanchbury J."/>
            <person name="Bogden R."/>
            <person name="Skolnick M."/>
            <person name="Sgaramella V."/>
            <person name="Bhatnagar S.K."/>
            <person name="Fontana P."/>
            <person name="Gutin A."/>
            <person name="Van de Peer Y."/>
            <person name="Salamini F."/>
            <person name="Viola R."/>
        </authorList>
    </citation>
    <scope>NUCLEOTIDE SEQUENCE</scope>
</reference>
<dbReference type="AlphaFoldDB" id="A5AHD2"/>
<proteinExistence type="predicted"/>
<protein>
    <recommendedName>
        <fullName evidence="2">Retrotransposon gag domain-containing protein</fullName>
    </recommendedName>
</protein>
<dbReference type="Pfam" id="PF03732">
    <property type="entry name" value="Retrotrans_gag"/>
    <property type="match status" value="1"/>
</dbReference>
<dbReference type="EMBL" id="AM426805">
    <property type="protein sequence ID" value="CAN73415.1"/>
    <property type="molecule type" value="Genomic_DNA"/>
</dbReference>
<dbReference type="InterPro" id="IPR005162">
    <property type="entry name" value="Retrotrans_gag_dom"/>
</dbReference>